<keyword evidence="1" id="KW-0472">Membrane</keyword>
<keyword evidence="1" id="KW-1133">Transmembrane helix</keyword>
<evidence type="ECO:0000313" key="2">
    <source>
        <dbReference type="EMBL" id="MDR0181935.1"/>
    </source>
</evidence>
<organism evidence="2 3">
    <name type="scientific">Lysobacter arvi</name>
    <dbReference type="NCBI Taxonomy" id="3038776"/>
    <lineage>
        <taxon>Bacteria</taxon>
        <taxon>Pseudomonadati</taxon>
        <taxon>Pseudomonadota</taxon>
        <taxon>Gammaproteobacteria</taxon>
        <taxon>Lysobacterales</taxon>
        <taxon>Lysobacteraceae</taxon>
        <taxon>Lysobacter</taxon>
    </lineage>
</organism>
<evidence type="ECO:0000313" key="3">
    <source>
        <dbReference type="Proteomes" id="UP001233535"/>
    </source>
</evidence>
<proteinExistence type="predicted"/>
<sequence>MTKAMRERNPNPILRRNVFIAFAAVLIARWLSMRMDEPWILYVITGLALIVTCREVFKGLSEWKW</sequence>
<dbReference type="EMBL" id="JARUHG010000001">
    <property type="protein sequence ID" value="MDR0181935.1"/>
    <property type="molecule type" value="Genomic_DNA"/>
</dbReference>
<feature type="transmembrane region" description="Helical" evidence="1">
    <location>
        <begin position="12"/>
        <end position="33"/>
    </location>
</feature>
<protein>
    <submittedName>
        <fullName evidence="2">Uncharacterized protein</fullName>
    </submittedName>
</protein>
<dbReference type="Proteomes" id="UP001233535">
    <property type="component" value="Unassembled WGS sequence"/>
</dbReference>
<reference evidence="2 3" key="1">
    <citation type="submission" date="2023-04" db="EMBL/GenBank/DDBJ databases">
        <title>Lysobacter sp. strain UC isolated from soil sample.</title>
        <authorList>
            <person name="Choksket S."/>
            <person name="Harshvardhan F."/>
            <person name="Rana R."/>
            <person name="Patil P.B."/>
            <person name="Korpole S."/>
        </authorList>
    </citation>
    <scope>NUCLEOTIDE SEQUENCE [LARGE SCALE GENOMIC DNA]</scope>
    <source>
        <strain evidence="2 3">UC</strain>
    </source>
</reference>
<feature type="transmembrane region" description="Helical" evidence="1">
    <location>
        <begin position="39"/>
        <end position="57"/>
    </location>
</feature>
<name>A0ABU1C9Z0_9GAMM</name>
<accession>A0ABU1C9Z0</accession>
<evidence type="ECO:0000256" key="1">
    <source>
        <dbReference type="SAM" id="Phobius"/>
    </source>
</evidence>
<comment type="caution">
    <text evidence="2">The sequence shown here is derived from an EMBL/GenBank/DDBJ whole genome shotgun (WGS) entry which is preliminary data.</text>
</comment>
<keyword evidence="1" id="KW-0812">Transmembrane</keyword>
<gene>
    <name evidence="2" type="ORF">P8609_02985</name>
</gene>
<keyword evidence="3" id="KW-1185">Reference proteome</keyword>